<accession>A0A820BGU0</accession>
<dbReference type="EMBL" id="CAJOBD010015338">
    <property type="protein sequence ID" value="CAF4207536.1"/>
    <property type="molecule type" value="Genomic_DNA"/>
</dbReference>
<feature type="compositionally biased region" description="Low complexity" evidence="1">
    <location>
        <begin position="1"/>
        <end position="39"/>
    </location>
</feature>
<sequence length="128" mass="14036">MITDRGSSSVEPERGSSSLETECGSSSSSVKPKCGSSSSLEVERDDSECEIISTGKNHKSLNVLTDHNCISVIDEGTEKRCATSARSAHHTKYLSEWEKKSKYIKCANGCKREVSETDPRQNEALTYI</sequence>
<name>A0A820BGU0_9BILA</name>
<evidence type="ECO:0000256" key="1">
    <source>
        <dbReference type="SAM" id="MobiDB-lite"/>
    </source>
</evidence>
<organism evidence="2 3">
    <name type="scientific">Rotaria sordida</name>
    <dbReference type="NCBI Taxonomy" id="392033"/>
    <lineage>
        <taxon>Eukaryota</taxon>
        <taxon>Metazoa</taxon>
        <taxon>Spiralia</taxon>
        <taxon>Gnathifera</taxon>
        <taxon>Rotifera</taxon>
        <taxon>Eurotatoria</taxon>
        <taxon>Bdelloidea</taxon>
        <taxon>Philodinida</taxon>
        <taxon>Philodinidae</taxon>
        <taxon>Rotaria</taxon>
    </lineage>
</organism>
<comment type="caution">
    <text evidence="2">The sequence shown here is derived from an EMBL/GenBank/DDBJ whole genome shotgun (WGS) entry which is preliminary data.</text>
</comment>
<protein>
    <submittedName>
        <fullName evidence="2">Uncharacterized protein</fullName>
    </submittedName>
</protein>
<gene>
    <name evidence="2" type="ORF">JBS370_LOCUS36830</name>
</gene>
<feature type="region of interest" description="Disordered" evidence="1">
    <location>
        <begin position="1"/>
        <end position="47"/>
    </location>
</feature>
<dbReference type="Proteomes" id="UP000663836">
    <property type="component" value="Unassembled WGS sequence"/>
</dbReference>
<reference evidence="2" key="1">
    <citation type="submission" date="2021-02" db="EMBL/GenBank/DDBJ databases">
        <authorList>
            <person name="Nowell W R."/>
        </authorList>
    </citation>
    <scope>NUCLEOTIDE SEQUENCE</scope>
</reference>
<proteinExistence type="predicted"/>
<dbReference type="AlphaFoldDB" id="A0A820BGU0"/>
<evidence type="ECO:0000313" key="2">
    <source>
        <dbReference type="EMBL" id="CAF4207536.1"/>
    </source>
</evidence>
<evidence type="ECO:0000313" key="3">
    <source>
        <dbReference type="Proteomes" id="UP000663836"/>
    </source>
</evidence>